<dbReference type="InterPro" id="IPR017861">
    <property type="entry name" value="KAE1/TsaD"/>
</dbReference>
<dbReference type="FunFam" id="3.30.420.40:FF:000012">
    <property type="entry name" value="tRNA N6-adenosine threonylcarbamoyltransferase"/>
    <property type="match status" value="1"/>
</dbReference>
<evidence type="ECO:0000313" key="10">
    <source>
        <dbReference type="EMBL" id="QCI17476.1"/>
    </source>
</evidence>
<comment type="subcellular location">
    <subcellularLocation>
        <location evidence="7">Cytoplasm</location>
    </subcellularLocation>
</comment>
<dbReference type="Proteomes" id="UP000298660">
    <property type="component" value="Chromosome"/>
</dbReference>
<comment type="function">
    <text evidence="7">Required for the formation of a threonylcarbamoyl group on adenosine at position 37 (t(6)A37) in tRNAs that read codons beginning with adenine. Is involved in the transfer of the threonylcarbamoyl moiety of threonylcarbamoyl-AMP (TC-AMP) to the N6 group of A37, together with TsaE and TsaB. TsaD likely plays a direct catalytic role in this reaction.</text>
</comment>
<evidence type="ECO:0000256" key="4">
    <source>
        <dbReference type="ARBA" id="ARBA00023004"/>
    </source>
</evidence>
<keyword evidence="2 7" id="KW-0819">tRNA processing</keyword>
<feature type="binding site" evidence="7">
    <location>
        <position position="179"/>
    </location>
    <ligand>
        <name>substrate</name>
    </ligand>
</feature>
<dbReference type="EMBL" id="CP034891">
    <property type="protein sequence ID" value="QCI17476.1"/>
    <property type="molecule type" value="Genomic_DNA"/>
</dbReference>
<evidence type="ECO:0000313" key="11">
    <source>
        <dbReference type="Proteomes" id="UP000298660"/>
    </source>
</evidence>
<accession>A0A4D6XKT6</accession>
<dbReference type="GO" id="GO:0061711">
    <property type="term" value="F:tRNA N(6)-L-threonylcarbamoyladenine synthase activity"/>
    <property type="evidence" value="ECO:0007669"/>
    <property type="project" value="UniProtKB-EC"/>
</dbReference>
<protein>
    <recommendedName>
        <fullName evidence="7">tRNA N6-adenosine threonylcarbamoyltransferase</fullName>
        <ecNumber evidence="7">2.3.1.234</ecNumber>
    </recommendedName>
    <alternativeName>
        <fullName evidence="7">N6-L-threonylcarbamoyladenine synthase</fullName>
        <shortName evidence="7">t(6)A synthase</shortName>
    </alternativeName>
    <alternativeName>
        <fullName evidence="7">t(6)A37 threonylcarbamoyladenosine biosynthesis protein TsaD</fullName>
    </alternativeName>
    <alternativeName>
        <fullName evidence="7">tRNA threonylcarbamoyladenosine biosynthesis protein TsaD</fullName>
    </alternativeName>
</protein>
<feature type="binding site" evidence="7">
    <location>
        <position position="114"/>
    </location>
    <ligand>
        <name>Fe cation</name>
        <dbReference type="ChEBI" id="CHEBI:24875"/>
    </ligand>
</feature>
<proteinExistence type="inferred from homology"/>
<comment type="similarity">
    <text evidence="7">Belongs to the KAE1 / TsaD family.</text>
</comment>
<dbReference type="PANTHER" id="PTHR11735">
    <property type="entry name" value="TRNA N6-ADENOSINE THREONYLCARBAMOYLTRANSFERASE"/>
    <property type="match status" value="1"/>
</dbReference>
<keyword evidence="8" id="KW-0472">Membrane</keyword>
<evidence type="ECO:0000256" key="5">
    <source>
        <dbReference type="ARBA" id="ARBA00023315"/>
    </source>
</evidence>
<evidence type="ECO:0000256" key="3">
    <source>
        <dbReference type="ARBA" id="ARBA00022723"/>
    </source>
</evidence>
<dbReference type="RefSeq" id="WP_158339262.1">
    <property type="nucleotide sequence ID" value="NZ_CP034891.1"/>
</dbReference>
<dbReference type="OrthoDB" id="9806197at2"/>
<comment type="catalytic activity">
    <reaction evidence="6 7">
        <text>L-threonylcarbamoyladenylate + adenosine(37) in tRNA = N(6)-L-threonylcarbamoyladenosine(37) in tRNA + AMP + H(+)</text>
        <dbReference type="Rhea" id="RHEA:37059"/>
        <dbReference type="Rhea" id="RHEA-COMP:10162"/>
        <dbReference type="Rhea" id="RHEA-COMP:10163"/>
        <dbReference type="ChEBI" id="CHEBI:15378"/>
        <dbReference type="ChEBI" id="CHEBI:73682"/>
        <dbReference type="ChEBI" id="CHEBI:74411"/>
        <dbReference type="ChEBI" id="CHEBI:74418"/>
        <dbReference type="ChEBI" id="CHEBI:456215"/>
        <dbReference type="EC" id="2.3.1.234"/>
    </reaction>
</comment>
<keyword evidence="8" id="KW-1133">Transmembrane helix</keyword>
<keyword evidence="8" id="KW-0812">Transmembrane</keyword>
<dbReference type="Gene3D" id="3.30.420.40">
    <property type="match status" value="2"/>
</dbReference>
<feature type="binding site" evidence="7">
    <location>
        <position position="271"/>
    </location>
    <ligand>
        <name>substrate</name>
    </ligand>
</feature>
<gene>
    <name evidence="7 10" type="primary">tsaD</name>
    <name evidence="10" type="ORF">D9V61_00290</name>
</gene>
<comment type="cofactor">
    <cofactor evidence="7">
        <name>Fe(2+)</name>
        <dbReference type="ChEBI" id="CHEBI:29033"/>
    </cofactor>
    <text evidence="7">Binds 1 Fe(2+) ion per subunit.</text>
</comment>
<dbReference type="NCBIfam" id="TIGR03723">
    <property type="entry name" value="T6A_TsaD_YgjD"/>
    <property type="match status" value="1"/>
</dbReference>
<feature type="binding site" evidence="7">
    <location>
        <begin position="133"/>
        <end position="137"/>
    </location>
    <ligand>
        <name>substrate</name>
    </ligand>
</feature>
<dbReference type="PROSITE" id="PS01016">
    <property type="entry name" value="GLYCOPROTEASE"/>
    <property type="match status" value="1"/>
</dbReference>
<feature type="binding site" evidence="7">
    <location>
        <position position="110"/>
    </location>
    <ligand>
        <name>Fe cation</name>
        <dbReference type="ChEBI" id="CHEBI:24875"/>
    </ligand>
</feature>
<feature type="transmembrane region" description="Helical" evidence="8">
    <location>
        <begin position="74"/>
        <end position="99"/>
    </location>
</feature>
<dbReference type="EC" id="2.3.1.234" evidence="7"/>
<evidence type="ECO:0000256" key="1">
    <source>
        <dbReference type="ARBA" id="ARBA00022679"/>
    </source>
</evidence>
<feature type="binding site" evidence="7">
    <location>
        <position position="300"/>
    </location>
    <ligand>
        <name>Fe cation</name>
        <dbReference type="ChEBI" id="CHEBI:24875"/>
    </ligand>
</feature>
<evidence type="ECO:0000259" key="9">
    <source>
        <dbReference type="Pfam" id="PF00814"/>
    </source>
</evidence>
<evidence type="ECO:0000256" key="8">
    <source>
        <dbReference type="SAM" id="Phobius"/>
    </source>
</evidence>
<feature type="domain" description="Gcp-like" evidence="9">
    <location>
        <begin position="24"/>
        <end position="307"/>
    </location>
</feature>
<name>A0A4D6XKT6_9GAMM</name>
<keyword evidence="7" id="KW-0963">Cytoplasm</keyword>
<dbReference type="PRINTS" id="PR00789">
    <property type="entry name" value="OSIALOPTASE"/>
</dbReference>
<dbReference type="InterPro" id="IPR000905">
    <property type="entry name" value="Gcp-like_dom"/>
</dbReference>
<dbReference type="InterPro" id="IPR022450">
    <property type="entry name" value="TsaD"/>
</dbReference>
<dbReference type="GO" id="GO:0005737">
    <property type="term" value="C:cytoplasm"/>
    <property type="evidence" value="ECO:0007669"/>
    <property type="project" value="UniProtKB-SubCell"/>
</dbReference>
<reference evidence="10 11" key="2">
    <citation type="submission" date="2019-05" db="EMBL/GenBank/DDBJ databases">
        <title>Genome evolution of the obligate endosymbiont Buchnera aphidicola.</title>
        <authorList>
            <person name="Moran N.A."/>
        </authorList>
    </citation>
    <scope>NUCLEOTIDE SEQUENCE [LARGE SCALE GENOMIC DNA]</scope>
    <source>
        <strain evidence="10 11">Ala</strain>
    </source>
</reference>
<dbReference type="PANTHER" id="PTHR11735:SF6">
    <property type="entry name" value="TRNA N6-ADENOSINE THREONYLCARBAMOYLTRANSFERASE, MITOCHONDRIAL"/>
    <property type="match status" value="1"/>
</dbReference>
<dbReference type="NCBIfam" id="TIGR00329">
    <property type="entry name" value="gcp_kae1"/>
    <property type="match status" value="1"/>
</dbReference>
<comment type="caution">
    <text evidence="7">Lacks conserved residue(s) required for the propagation of feature annotation.</text>
</comment>
<keyword evidence="5 7" id="KW-0012">Acyltransferase</keyword>
<reference evidence="10 11" key="1">
    <citation type="submission" date="2018-12" db="EMBL/GenBank/DDBJ databases">
        <authorList>
            <person name="Chong R.A."/>
        </authorList>
    </citation>
    <scope>NUCLEOTIDE SEQUENCE [LARGE SCALE GENOMIC DNA]</scope>
    <source>
        <strain evidence="10 11">Ala</strain>
    </source>
</reference>
<dbReference type="InterPro" id="IPR043129">
    <property type="entry name" value="ATPase_NBD"/>
</dbReference>
<dbReference type="GO" id="GO:0002949">
    <property type="term" value="P:tRNA threonylcarbamoyladenosine modification"/>
    <property type="evidence" value="ECO:0007669"/>
    <property type="project" value="UniProtKB-UniRule"/>
</dbReference>
<evidence type="ECO:0000256" key="6">
    <source>
        <dbReference type="ARBA" id="ARBA00048117"/>
    </source>
</evidence>
<keyword evidence="1 7" id="KW-0808">Transferase</keyword>
<sequence>MRILGIETSCDDTGVAIYDSKEGLLINEVYNQRKLYNIHGGIIPELASREHVTAMMFLLKKIFKKKNIAKYIDIIAYTAGPGLVGSLLVGATFACSLGLSLNIPVLPVHHMEAHLLSAMLEFKSIKFPFIGLLVSGKHTQIIGAHKFGQYEILGNCLDDAAGEAFDKTAKLLGLKYPGGSELSKLACRGIKDYFYFPRPMIHDASLNLSFSGLKTFAAQTINKCDKSIQEKANIARAFEDAVIDILLIKTKKALKKQNWKRLVIAGGVSANHNLRKKSKKMVKKYFNGTVFYSSLELCTDNGAMIAYLGSLREKEAQNPQLEILVKPKWSINDLSF</sequence>
<evidence type="ECO:0000256" key="7">
    <source>
        <dbReference type="HAMAP-Rule" id="MF_01445"/>
    </source>
</evidence>
<keyword evidence="3 7" id="KW-0479">Metal-binding</keyword>
<organism evidence="10 11">
    <name type="scientific">Buchnera aphidicola</name>
    <name type="common">Acyrthosiphon lactucae</name>
    <dbReference type="NCBI Taxonomy" id="1241832"/>
    <lineage>
        <taxon>Bacteria</taxon>
        <taxon>Pseudomonadati</taxon>
        <taxon>Pseudomonadota</taxon>
        <taxon>Gammaproteobacteria</taxon>
        <taxon>Enterobacterales</taxon>
        <taxon>Erwiniaceae</taxon>
        <taxon>Buchnera</taxon>
    </lineage>
</organism>
<dbReference type="Pfam" id="PF00814">
    <property type="entry name" value="TsaD"/>
    <property type="match status" value="1"/>
</dbReference>
<dbReference type="GO" id="GO:0005506">
    <property type="term" value="F:iron ion binding"/>
    <property type="evidence" value="ECO:0007669"/>
    <property type="project" value="UniProtKB-UniRule"/>
</dbReference>
<dbReference type="SUPFAM" id="SSF53067">
    <property type="entry name" value="Actin-like ATPase domain"/>
    <property type="match status" value="2"/>
</dbReference>
<keyword evidence="4 7" id="KW-0408">Iron</keyword>
<evidence type="ECO:0000256" key="2">
    <source>
        <dbReference type="ARBA" id="ARBA00022694"/>
    </source>
</evidence>
<dbReference type="InterPro" id="IPR017860">
    <property type="entry name" value="Peptidase_M22_CS"/>
</dbReference>
<feature type="binding site" evidence="7">
    <location>
        <position position="166"/>
    </location>
    <ligand>
        <name>substrate</name>
    </ligand>
</feature>
<dbReference type="HAMAP" id="MF_01445">
    <property type="entry name" value="TsaD"/>
    <property type="match status" value="1"/>
</dbReference>
<dbReference type="AlphaFoldDB" id="A0A4D6XKT6"/>